<reference evidence="2 3" key="1">
    <citation type="submission" date="2014-12" db="EMBL/GenBank/DDBJ databases">
        <title>Genomes of Geoalkalibacter ferrihydriticus and Geoalkalibacter subterraneus, two haloalkaliphilic metal-reducing members of the Geobacteraceae.</title>
        <authorList>
            <person name="Badalamenti J.P."/>
            <person name="Torres C.I."/>
            <person name="Krajmalnik-Brown R."/>
            <person name="Bond D.R."/>
        </authorList>
    </citation>
    <scope>NUCLEOTIDE SEQUENCE [LARGE SCALE GENOMIC DNA]</scope>
    <source>
        <strain evidence="2 3">DSM 17813</strain>
    </source>
</reference>
<comment type="caution">
    <text evidence="2">The sequence shown here is derived from an EMBL/GenBank/DDBJ whole genome shotgun (WGS) entry which is preliminary data.</text>
</comment>
<evidence type="ECO:0000259" key="1">
    <source>
        <dbReference type="Pfam" id="PF17775"/>
    </source>
</evidence>
<name>A0A0C2DVL1_9BACT</name>
<dbReference type="PANTHER" id="PTHR33747:SF1">
    <property type="entry name" value="ADENYLATE CYCLASE-ASSOCIATED CAP C-TERMINAL DOMAIN-CONTAINING PROTEIN"/>
    <property type="match status" value="1"/>
</dbReference>
<dbReference type="Gene3D" id="3.10.450.50">
    <property type="match status" value="1"/>
</dbReference>
<dbReference type="InterPro" id="IPR004027">
    <property type="entry name" value="SEC_C_motif"/>
</dbReference>
<dbReference type="SUPFAM" id="SSF54427">
    <property type="entry name" value="NTF2-like"/>
    <property type="match status" value="1"/>
</dbReference>
<protein>
    <recommendedName>
        <fullName evidence="1">YchJ-like middle NTF2-like domain-containing protein</fullName>
    </recommendedName>
</protein>
<dbReference type="PANTHER" id="PTHR33747">
    <property type="entry name" value="UPF0225 PROTEIN SCO1677"/>
    <property type="match status" value="1"/>
</dbReference>
<dbReference type="Proteomes" id="UP000035068">
    <property type="component" value="Unassembled WGS sequence"/>
</dbReference>
<feature type="domain" description="YchJ-like middle NTF2-like" evidence="1">
    <location>
        <begin position="28"/>
        <end position="127"/>
    </location>
</feature>
<dbReference type="NCBIfam" id="NF002486">
    <property type="entry name" value="PRK01752.1"/>
    <property type="match status" value="1"/>
</dbReference>
<dbReference type="InterPro" id="IPR048469">
    <property type="entry name" value="YchJ-like_M"/>
</dbReference>
<accession>A0A0C2DVL1</accession>
<dbReference type="EMBL" id="JWJD01000001">
    <property type="protein sequence ID" value="KIH77484.1"/>
    <property type="molecule type" value="Genomic_DNA"/>
</dbReference>
<keyword evidence="3" id="KW-1185">Reference proteome</keyword>
<dbReference type="Pfam" id="PF17775">
    <property type="entry name" value="YchJ_M-like"/>
    <property type="match status" value="1"/>
</dbReference>
<dbReference type="Pfam" id="PF02810">
    <property type="entry name" value="SEC-C"/>
    <property type="match status" value="2"/>
</dbReference>
<dbReference type="AlphaFoldDB" id="A0A0C2DVL1"/>
<sequence>MSSCPCGSAKEYAVCCEPIITGKKTAETAEQVMRARYTAHVKVEVDFLFESTHPDYREGYDHKGTRTWAESSDWYGLEILNTVQGGPGDEDGEVEFITRFRDKDGKRTHHERGQFKRKENQWLFTEGIMVKPQPLTSNKVGRNDPCSCGSGLKYKKCCAK</sequence>
<dbReference type="NCBIfam" id="NF002449">
    <property type="entry name" value="PRK01617.1"/>
    <property type="match status" value="1"/>
</dbReference>
<organism evidence="2 3">
    <name type="scientific">Geoalkalibacter ferrihydriticus DSM 17813</name>
    <dbReference type="NCBI Taxonomy" id="1121915"/>
    <lineage>
        <taxon>Bacteria</taxon>
        <taxon>Pseudomonadati</taxon>
        <taxon>Thermodesulfobacteriota</taxon>
        <taxon>Desulfuromonadia</taxon>
        <taxon>Desulfuromonadales</taxon>
        <taxon>Geoalkalibacteraceae</taxon>
        <taxon>Geoalkalibacter</taxon>
    </lineage>
</organism>
<dbReference type="RefSeq" id="WP_040095538.1">
    <property type="nucleotide sequence ID" value="NZ_JWJD01000001.1"/>
</dbReference>
<proteinExistence type="predicted"/>
<evidence type="ECO:0000313" key="2">
    <source>
        <dbReference type="EMBL" id="KIH77484.1"/>
    </source>
</evidence>
<dbReference type="SUPFAM" id="SSF103642">
    <property type="entry name" value="Sec-C motif"/>
    <property type="match status" value="1"/>
</dbReference>
<evidence type="ECO:0000313" key="3">
    <source>
        <dbReference type="Proteomes" id="UP000035068"/>
    </source>
</evidence>
<dbReference type="InterPro" id="IPR032710">
    <property type="entry name" value="NTF2-like_dom_sf"/>
</dbReference>
<gene>
    <name evidence="2" type="ORF">GFER_01850</name>
</gene>